<dbReference type="Proteomes" id="UP001466331">
    <property type="component" value="Unassembled WGS sequence"/>
</dbReference>
<accession>A0ABU9UC75</accession>
<organism evidence="1 2">
    <name type="scientific">Rarispira pelagica</name>
    <dbReference type="NCBI Taxonomy" id="3141764"/>
    <lineage>
        <taxon>Bacteria</taxon>
        <taxon>Pseudomonadati</taxon>
        <taxon>Spirochaetota</taxon>
        <taxon>Spirochaetia</taxon>
        <taxon>Winmispirales</taxon>
        <taxon>Winmispiraceae</taxon>
        <taxon>Rarispira</taxon>
    </lineage>
</organism>
<proteinExistence type="predicted"/>
<evidence type="ECO:0000313" key="1">
    <source>
        <dbReference type="EMBL" id="MEM5948267.1"/>
    </source>
</evidence>
<sequence>MRVEYFKVKGKIPTYAEILSETEEKLLMRITKYHDGDIISTKTWMDRTLFNTCLRTGYLLPAQKEEQQKLHA</sequence>
<comment type="caution">
    <text evidence="1">The sequence shown here is derived from an EMBL/GenBank/DDBJ whole genome shotgun (WGS) entry which is preliminary data.</text>
</comment>
<dbReference type="EMBL" id="JBCHKQ010000003">
    <property type="protein sequence ID" value="MEM5948267.1"/>
    <property type="molecule type" value="Genomic_DNA"/>
</dbReference>
<evidence type="ECO:0000313" key="2">
    <source>
        <dbReference type="Proteomes" id="UP001466331"/>
    </source>
</evidence>
<name>A0ABU9UC75_9SPIR</name>
<reference evidence="1 2" key="1">
    <citation type="submission" date="2024-03" db="EMBL/GenBank/DDBJ databases">
        <title>Ignisphaera cupida sp. nov., a hyperthermophilic hydrolytic archaeon from a hot spring of Kamchatka, and proposal of Ignisphaeraceae fam. nov.</title>
        <authorList>
            <person name="Podosokorskaya O.A."/>
            <person name="Elcheninov A.G."/>
            <person name="Maltseva A.I."/>
            <person name="Zayulina K.S."/>
            <person name="Novikov A."/>
            <person name="Merkel A.Y."/>
        </authorList>
    </citation>
    <scope>NUCLEOTIDE SEQUENCE [LARGE SCALE GENOMIC DNA]</scope>
    <source>
        <strain evidence="1 2">38H-sp</strain>
    </source>
</reference>
<dbReference type="RefSeq" id="WP_420069720.1">
    <property type="nucleotide sequence ID" value="NZ_JBCHKQ010000003.1"/>
</dbReference>
<gene>
    <name evidence="1" type="ORF">WKV44_06900</name>
</gene>
<keyword evidence="2" id="KW-1185">Reference proteome</keyword>
<protein>
    <submittedName>
        <fullName evidence="1">Uncharacterized protein</fullName>
    </submittedName>
</protein>